<comment type="caution">
    <text evidence="1">The sequence shown here is derived from an EMBL/GenBank/DDBJ whole genome shotgun (WGS) entry which is preliminary data.</text>
</comment>
<protein>
    <recommendedName>
        <fullName evidence="3">Retrovirus-related Pol polyprotein from transposon TNT 1-94</fullName>
    </recommendedName>
</protein>
<accession>A0ABQ5H7X2</accession>
<dbReference type="EMBL" id="BQNB010019288">
    <property type="protein sequence ID" value="GJT83740.1"/>
    <property type="molecule type" value="Genomic_DNA"/>
</dbReference>
<reference evidence="1" key="2">
    <citation type="submission" date="2022-01" db="EMBL/GenBank/DDBJ databases">
        <authorList>
            <person name="Yamashiro T."/>
            <person name="Shiraishi A."/>
            <person name="Satake H."/>
            <person name="Nakayama K."/>
        </authorList>
    </citation>
    <scope>NUCLEOTIDE SEQUENCE</scope>
</reference>
<dbReference type="Proteomes" id="UP001151760">
    <property type="component" value="Unassembled WGS sequence"/>
</dbReference>
<keyword evidence="2" id="KW-1185">Reference proteome</keyword>
<reference evidence="1" key="1">
    <citation type="journal article" date="2022" name="Int. J. Mol. Sci.">
        <title>Draft Genome of Tanacetum Coccineum: Genomic Comparison of Closely Related Tanacetum-Family Plants.</title>
        <authorList>
            <person name="Yamashiro T."/>
            <person name="Shiraishi A."/>
            <person name="Nakayama K."/>
            <person name="Satake H."/>
        </authorList>
    </citation>
    <scope>NUCLEOTIDE SEQUENCE</scope>
</reference>
<evidence type="ECO:0000313" key="2">
    <source>
        <dbReference type="Proteomes" id="UP001151760"/>
    </source>
</evidence>
<evidence type="ECO:0008006" key="3">
    <source>
        <dbReference type="Google" id="ProtNLM"/>
    </source>
</evidence>
<proteinExistence type="predicted"/>
<sequence>MFPQLDSGLAIPSFLPGDDTIASLNKAMAFISTTIFSCFRTTNNQLRTSSNPRNQATIQDGRVLVQNVPERQNQGYASSGARGQIARQYTKPKRPKNFEWFKEKMLLAHALESGVVFDEEQMAFLADNEDTFITCQTSQELTTTAIFQTDDLDSFDYDCDEAPSASVVLVAKLLAYDSGILSEVPTLDTYQNDNEIDQGVPEIQYSEQPPFSIDSDIDITSDSNVISYEQYLKESKNAVVQDTTSTTQQDALIMSVIEETSNQVAQCNAMNKENKIVNESLTAELERCKE</sequence>
<name>A0ABQ5H7X2_9ASTR</name>
<organism evidence="1 2">
    <name type="scientific">Tanacetum coccineum</name>
    <dbReference type="NCBI Taxonomy" id="301880"/>
    <lineage>
        <taxon>Eukaryota</taxon>
        <taxon>Viridiplantae</taxon>
        <taxon>Streptophyta</taxon>
        <taxon>Embryophyta</taxon>
        <taxon>Tracheophyta</taxon>
        <taxon>Spermatophyta</taxon>
        <taxon>Magnoliopsida</taxon>
        <taxon>eudicotyledons</taxon>
        <taxon>Gunneridae</taxon>
        <taxon>Pentapetalae</taxon>
        <taxon>asterids</taxon>
        <taxon>campanulids</taxon>
        <taxon>Asterales</taxon>
        <taxon>Asteraceae</taxon>
        <taxon>Asteroideae</taxon>
        <taxon>Anthemideae</taxon>
        <taxon>Anthemidinae</taxon>
        <taxon>Tanacetum</taxon>
    </lineage>
</organism>
<evidence type="ECO:0000313" key="1">
    <source>
        <dbReference type="EMBL" id="GJT83740.1"/>
    </source>
</evidence>
<gene>
    <name evidence="1" type="ORF">Tco_1058082</name>
</gene>